<protein>
    <submittedName>
        <fullName evidence="2">Damage-inducible protein CinA</fullName>
    </submittedName>
</protein>
<comment type="caution">
    <text evidence="2">The sequence shown here is derived from an EMBL/GenBank/DDBJ whole genome shotgun (WGS) entry which is preliminary data.</text>
</comment>
<sequence>MNVEVINVGTELLLGEIINTEAPVLFKMCKELGFDIYHQTTVGDNPQRLLECLDIAFKRGADCVITTAGLGPTQDDLTKELSAEYLGLELVYNEEEARKVDEKCRFVTGLDVVSDNNFKQAYFPENAYILENDVGTANGCVMSKDEKMIINLPGPPKEFNYVVEHSLKPFLEQYRQEQIYTEDFLVMGIGESMIDEKLTETQYKQTDVTLAMYAGEGYVRVRIATKAKTKEEAYQHMTPMRNEIETLLKGYLIPGGSIEKALKDIMVPIQFIGDIDVPTWFKPYVKEDADLVIYSQVEHVSLGDQVTIHVNNDKGFTDGMLKDYHLSMNRLTSKLQLYLYRFLKNSLPL</sequence>
<organism evidence="2 4">
    <name type="scientific">Catenibacterium mitsuokai</name>
    <dbReference type="NCBI Taxonomy" id="100886"/>
    <lineage>
        <taxon>Bacteria</taxon>
        <taxon>Bacillati</taxon>
        <taxon>Bacillota</taxon>
        <taxon>Erysipelotrichia</taxon>
        <taxon>Erysipelotrichales</taxon>
        <taxon>Coprobacillaceae</taxon>
        <taxon>Catenibacterium</taxon>
    </lineage>
</organism>
<evidence type="ECO:0000259" key="1">
    <source>
        <dbReference type="SMART" id="SM00852"/>
    </source>
</evidence>
<gene>
    <name evidence="2" type="ORF">KSV97_06235</name>
    <name evidence="3" type="ORF">KSW06_06310</name>
</gene>
<reference evidence="2 5" key="1">
    <citation type="submission" date="2021-06" db="EMBL/GenBank/DDBJ databases">
        <title>Collection of gut derived symbiotic bacterial strains cultured from healthy donors.</title>
        <authorList>
            <person name="Lin H."/>
            <person name="Littmann E."/>
            <person name="Pamer E.G."/>
        </authorList>
    </citation>
    <scope>NUCLEOTIDE SEQUENCE</scope>
    <source>
        <strain evidence="3 5">MSK.21.70</strain>
        <strain evidence="2">MSK.21.82</strain>
    </source>
</reference>
<keyword evidence="5" id="KW-1185">Reference proteome</keyword>
<dbReference type="SMART" id="SM00852">
    <property type="entry name" value="MoCF_biosynth"/>
    <property type="match status" value="1"/>
</dbReference>
<dbReference type="CDD" id="cd00885">
    <property type="entry name" value="cinA"/>
    <property type="match status" value="1"/>
</dbReference>
<dbReference type="EMBL" id="JAHOEF010000032">
    <property type="protein sequence ID" value="MBV3382821.1"/>
    <property type="molecule type" value="Genomic_DNA"/>
</dbReference>
<accession>A0AAW4MRE7</accession>
<evidence type="ECO:0000313" key="5">
    <source>
        <dbReference type="Proteomes" id="UP001197492"/>
    </source>
</evidence>
<proteinExistence type="predicted"/>
<evidence type="ECO:0000313" key="4">
    <source>
        <dbReference type="Proteomes" id="UP001196408"/>
    </source>
</evidence>
<name>A0AAW4MRE7_9FIRM</name>
<dbReference type="PANTHER" id="PTHR13939">
    <property type="entry name" value="NICOTINAMIDE-NUCLEOTIDE AMIDOHYDROLASE PNCC"/>
    <property type="match status" value="1"/>
</dbReference>
<dbReference type="Proteomes" id="UP001197492">
    <property type="component" value="Unassembled WGS sequence"/>
</dbReference>
<dbReference type="Pfam" id="PF00994">
    <property type="entry name" value="MoCF_biosynth"/>
    <property type="match status" value="1"/>
</dbReference>
<feature type="domain" description="MoaB/Mog" evidence="1">
    <location>
        <begin position="4"/>
        <end position="174"/>
    </location>
</feature>
<dbReference type="Proteomes" id="UP001196408">
    <property type="component" value="Unassembled WGS sequence"/>
</dbReference>
<evidence type="ECO:0000313" key="2">
    <source>
        <dbReference type="EMBL" id="MBV3382821.1"/>
    </source>
</evidence>
<dbReference type="EMBL" id="JAHOEL010000032">
    <property type="protein sequence ID" value="MBV3392866.1"/>
    <property type="molecule type" value="Genomic_DNA"/>
</dbReference>
<dbReference type="PANTHER" id="PTHR13939:SF0">
    <property type="entry name" value="NMN AMIDOHYDROLASE-LIKE PROTEIN YFAY"/>
    <property type="match status" value="1"/>
</dbReference>
<dbReference type="InterPro" id="IPR001453">
    <property type="entry name" value="MoaB/Mog_dom"/>
</dbReference>
<dbReference type="InterPro" id="IPR041424">
    <property type="entry name" value="CinA_KH"/>
</dbReference>
<dbReference type="InterPro" id="IPR050101">
    <property type="entry name" value="CinA"/>
</dbReference>
<dbReference type="AlphaFoldDB" id="A0AAW4MRE7"/>
<dbReference type="Pfam" id="PF18146">
    <property type="entry name" value="CinA_KH"/>
    <property type="match status" value="1"/>
</dbReference>
<evidence type="ECO:0000313" key="3">
    <source>
        <dbReference type="EMBL" id="MBV3392866.1"/>
    </source>
</evidence>
<dbReference type="RefSeq" id="WP_217747649.1">
    <property type="nucleotide sequence ID" value="NZ_JAHOEB010000031.1"/>
</dbReference>